<evidence type="ECO:0000256" key="6">
    <source>
        <dbReference type="SAM" id="Phobius"/>
    </source>
</evidence>
<protein>
    <submittedName>
        <fullName evidence="8">Thiol-disulfide oxidoreductase</fullName>
    </submittedName>
</protein>
<dbReference type="AlphaFoldDB" id="A0A0A2UV76"/>
<dbReference type="PROSITE" id="PS51352">
    <property type="entry name" value="THIOREDOXIN_2"/>
    <property type="match status" value="1"/>
</dbReference>
<keyword evidence="6" id="KW-0472">Membrane</keyword>
<dbReference type="GO" id="GO:0016491">
    <property type="term" value="F:oxidoreductase activity"/>
    <property type="evidence" value="ECO:0007669"/>
    <property type="project" value="UniProtKB-KW"/>
</dbReference>
<dbReference type="InterPro" id="IPR012336">
    <property type="entry name" value="Thioredoxin-like_fold"/>
</dbReference>
<dbReference type="InterPro" id="IPR013766">
    <property type="entry name" value="Thioredoxin_domain"/>
</dbReference>
<keyword evidence="4" id="KW-1015">Disulfide bond</keyword>
<keyword evidence="3" id="KW-0560">Oxidoreductase</keyword>
<evidence type="ECO:0000256" key="5">
    <source>
        <dbReference type="ARBA" id="ARBA00023284"/>
    </source>
</evidence>
<keyword evidence="6" id="KW-0812">Transmembrane</keyword>
<dbReference type="RefSeq" id="WP_036781319.1">
    <property type="nucleotide sequence ID" value="NZ_AVBG01000003.1"/>
</dbReference>
<dbReference type="EMBL" id="AVBG01000003">
    <property type="protein sequence ID" value="KGP92217.1"/>
    <property type="molecule type" value="Genomic_DNA"/>
</dbReference>
<dbReference type="SUPFAM" id="SSF52833">
    <property type="entry name" value="Thioredoxin-like"/>
    <property type="match status" value="1"/>
</dbReference>
<dbReference type="InterPro" id="IPR036249">
    <property type="entry name" value="Thioredoxin-like_sf"/>
</dbReference>
<dbReference type="Pfam" id="PF13462">
    <property type="entry name" value="Thioredoxin_4"/>
    <property type="match status" value="1"/>
</dbReference>
<sequence>MAKTKQKSSNAWIYWMIGIVIAAVVIIVVIDRQMADNTAESISYENQPYIGEEDAPVTLVEFYDYLCPHCHDYQEAAIPEIKQKLVDTGKAKLYLVNHAFIGDSDKAARFAEVVYQELGNDTFFKFHEHLMSERVQEAGTFTNEYLKDALSTVVEDDSKVESVMSAYEDGAGEEALSTDKNIVSDLGVTSTPTLVVDGEIFEGGTFEELEKAVEEAAEEK</sequence>
<feature type="transmembrane region" description="Helical" evidence="6">
    <location>
        <begin position="12"/>
        <end position="30"/>
    </location>
</feature>
<proteinExistence type="inferred from homology"/>
<dbReference type="Proteomes" id="UP000030153">
    <property type="component" value="Unassembled WGS sequence"/>
</dbReference>
<dbReference type="eggNOG" id="COG1651">
    <property type="taxonomic scope" value="Bacteria"/>
</dbReference>
<organism evidence="8 9">
    <name type="scientific">Pontibacillus chungwhensis BH030062</name>
    <dbReference type="NCBI Taxonomy" id="1385513"/>
    <lineage>
        <taxon>Bacteria</taxon>
        <taxon>Bacillati</taxon>
        <taxon>Bacillota</taxon>
        <taxon>Bacilli</taxon>
        <taxon>Bacillales</taxon>
        <taxon>Bacillaceae</taxon>
        <taxon>Pontibacillus</taxon>
    </lineage>
</organism>
<comment type="similarity">
    <text evidence="1">Belongs to the thioredoxin family. DsbA subfamily.</text>
</comment>
<evidence type="ECO:0000256" key="4">
    <source>
        <dbReference type="ARBA" id="ARBA00023157"/>
    </source>
</evidence>
<evidence type="ECO:0000313" key="8">
    <source>
        <dbReference type="EMBL" id="KGP92217.1"/>
    </source>
</evidence>
<dbReference type="Gene3D" id="3.40.30.10">
    <property type="entry name" value="Glutaredoxin"/>
    <property type="match status" value="1"/>
</dbReference>
<name>A0A0A2UV76_9BACI</name>
<gene>
    <name evidence="8" type="ORF">N780_01270</name>
</gene>
<dbReference type="STRING" id="1385513.N780_01270"/>
<evidence type="ECO:0000256" key="3">
    <source>
        <dbReference type="ARBA" id="ARBA00023002"/>
    </source>
</evidence>
<evidence type="ECO:0000313" key="9">
    <source>
        <dbReference type="Proteomes" id="UP000030153"/>
    </source>
</evidence>
<comment type="caution">
    <text evidence="8">The sequence shown here is derived from an EMBL/GenBank/DDBJ whole genome shotgun (WGS) entry which is preliminary data.</text>
</comment>
<dbReference type="OrthoDB" id="117402at2"/>
<dbReference type="PANTHER" id="PTHR13887:SF14">
    <property type="entry name" value="DISULFIDE BOND FORMATION PROTEIN D"/>
    <property type="match status" value="1"/>
</dbReference>
<reference evidence="8 9" key="1">
    <citation type="submission" date="2013-08" db="EMBL/GenBank/DDBJ databases">
        <title>Genome of Pontibacillus chungwhensis.</title>
        <authorList>
            <person name="Wang Q."/>
            <person name="Wang G."/>
        </authorList>
    </citation>
    <scope>NUCLEOTIDE SEQUENCE [LARGE SCALE GENOMIC DNA]</scope>
    <source>
        <strain evidence="8 9">BH030062</strain>
    </source>
</reference>
<keyword evidence="2" id="KW-0732">Signal</keyword>
<evidence type="ECO:0000256" key="2">
    <source>
        <dbReference type="ARBA" id="ARBA00022729"/>
    </source>
</evidence>
<feature type="domain" description="Thioredoxin" evidence="7">
    <location>
        <begin position="28"/>
        <end position="218"/>
    </location>
</feature>
<evidence type="ECO:0000259" key="7">
    <source>
        <dbReference type="PROSITE" id="PS51352"/>
    </source>
</evidence>
<accession>A0A0A2UV76</accession>
<evidence type="ECO:0000256" key="1">
    <source>
        <dbReference type="ARBA" id="ARBA00005791"/>
    </source>
</evidence>
<keyword evidence="6" id="KW-1133">Transmembrane helix</keyword>
<keyword evidence="9" id="KW-1185">Reference proteome</keyword>
<dbReference type="PANTHER" id="PTHR13887">
    <property type="entry name" value="GLUTATHIONE S-TRANSFERASE KAPPA"/>
    <property type="match status" value="1"/>
</dbReference>
<keyword evidence="5" id="KW-0676">Redox-active center</keyword>